<dbReference type="Pfam" id="PF00593">
    <property type="entry name" value="TonB_dep_Rec_b-barrel"/>
    <property type="match status" value="1"/>
</dbReference>
<dbReference type="InterPro" id="IPR012910">
    <property type="entry name" value="Plug_dom"/>
</dbReference>
<reference evidence="7 8" key="1">
    <citation type="submission" date="2012-10" db="EMBL/GenBank/DDBJ databases">
        <title>Genome sequencing of Tanticharoenia sakaeratensis NBRC 103193.</title>
        <authorList>
            <person name="Azuma Y."/>
            <person name="Hadano H."/>
            <person name="Hirakawa H."/>
            <person name="Matsushita K."/>
        </authorList>
    </citation>
    <scope>NUCLEOTIDE SEQUENCE [LARGE SCALE GENOMIC DNA]</scope>
    <source>
        <strain evidence="7 8">NBRC 103193</strain>
    </source>
</reference>
<dbReference type="STRING" id="1231623.Tasa_017_113"/>
<dbReference type="EMBL" id="BALE01000017">
    <property type="protein sequence ID" value="GAN54230.1"/>
    <property type="molecule type" value="Genomic_DNA"/>
</dbReference>
<sequence length="763" mass="82723">MPASTTVAPPVQPHAKAENVDVISARRNLTIGGGLLRRVDVPRNIQTVSQDYIAKQSPTQNVANLLSMMPSVNVMPGDAAGINSSGIQVRGLSSNDIGWVMDGAPTLSPGAGSYQAEMLDTENMQEIAIAPGSAATDDPVTSSLAGTIYTKMRDPTEHAGAQTDFTYGSFNTYRGFFRGDTGEIGHSGVRAFASVSEAKEQHWFGVGEQGKIHSDAKILKTFANGSSIAFEQVLNISSSGYYYNPTLSVWRQSKWGSPDATYGGVTDGSFYKLNTADPFYSGTVLMPMKFVLPHNLTLTDTPYFWYGYGWSLGGTTVQQGSTYAGASTVDVNLAQGTGASSVPAGTSVLVDSAGYGLTYIGGNNLKLNWHTAHNDLYAGYWYENYNLNEKDPVGIVDQSSGNPFDITQGHNQYTVAGGGKWYAADYFLHYQLNAIYLGDSFSWFDNRLNISAGFKDVMVTRSADNYLAGSTPHQGVSENVPLPTLGIRYNFDRRNQLYVLGEGDYRQPYMGSTLDAYSISSGALVNGSSTPKSEYAIKEELGYRYNGDRLIASVIFYNMNIVNRLLTLNTYQNGVQISRTLNAGGQTSRGVDVQLATTPFWGRFTPYVTFAYLNARQDNNVEAATTTDQTDYLPTAGKTQILSPHYQAGLGLTYDDGHFFGNLNVRYVGTQYATLMNDETVPGYVTDSMTFGYRRARLGFLKTPKIQVSLNNLNGSTQRIGVYGYTNNARATRGVFGGTIAGSSPTYYIDPGFAALMTVSVGL</sequence>
<proteinExistence type="inferred from homology"/>
<keyword evidence="8" id="KW-1185">Reference proteome</keyword>
<feature type="domain" description="TonB-dependent receptor plug" evidence="6">
    <location>
        <begin position="39"/>
        <end position="136"/>
    </location>
</feature>
<dbReference type="InterPro" id="IPR037066">
    <property type="entry name" value="Plug_dom_sf"/>
</dbReference>
<evidence type="ECO:0000259" key="6">
    <source>
        <dbReference type="Pfam" id="PF07715"/>
    </source>
</evidence>
<dbReference type="RefSeq" id="WP_048848764.1">
    <property type="nucleotide sequence ID" value="NZ_BALE01000017.1"/>
</dbReference>
<evidence type="ECO:0000256" key="2">
    <source>
        <dbReference type="ARBA" id="ARBA00023136"/>
    </source>
</evidence>
<name>A0A0D6ML94_9PROT</name>
<dbReference type="AlphaFoldDB" id="A0A0D6ML94"/>
<evidence type="ECO:0000256" key="4">
    <source>
        <dbReference type="RuleBase" id="RU003357"/>
    </source>
</evidence>
<evidence type="ECO:0000313" key="8">
    <source>
        <dbReference type="Proteomes" id="UP000032679"/>
    </source>
</evidence>
<organism evidence="7 8">
    <name type="scientific">Tanticharoenia sakaeratensis NBRC 103193</name>
    <dbReference type="NCBI Taxonomy" id="1231623"/>
    <lineage>
        <taxon>Bacteria</taxon>
        <taxon>Pseudomonadati</taxon>
        <taxon>Pseudomonadota</taxon>
        <taxon>Alphaproteobacteria</taxon>
        <taxon>Acetobacterales</taxon>
        <taxon>Acetobacteraceae</taxon>
        <taxon>Tanticharoenia</taxon>
    </lineage>
</organism>
<gene>
    <name evidence="7" type="ORF">Tasa_017_113</name>
</gene>
<keyword evidence="4" id="KW-0798">TonB box</keyword>
<keyword evidence="2 4" id="KW-0472">Membrane</keyword>
<dbReference type="SUPFAM" id="SSF56935">
    <property type="entry name" value="Porins"/>
    <property type="match status" value="1"/>
</dbReference>
<comment type="similarity">
    <text evidence="4">Belongs to the TonB-dependent receptor family.</text>
</comment>
<dbReference type="Gene3D" id="2.170.130.10">
    <property type="entry name" value="TonB-dependent receptor, plug domain"/>
    <property type="match status" value="1"/>
</dbReference>
<protein>
    <submittedName>
        <fullName evidence="7">TonB-dependent receptor</fullName>
    </submittedName>
</protein>
<dbReference type="Pfam" id="PF07715">
    <property type="entry name" value="Plug"/>
    <property type="match status" value="1"/>
</dbReference>
<accession>A0A0D6ML94</accession>
<dbReference type="Gene3D" id="2.40.170.20">
    <property type="entry name" value="TonB-dependent receptor, beta-barrel domain"/>
    <property type="match status" value="1"/>
</dbReference>
<evidence type="ECO:0000313" key="7">
    <source>
        <dbReference type="EMBL" id="GAN54230.1"/>
    </source>
</evidence>
<comment type="subcellular location">
    <subcellularLocation>
        <location evidence="1 4">Cell outer membrane</location>
    </subcellularLocation>
</comment>
<dbReference type="InterPro" id="IPR036942">
    <property type="entry name" value="Beta-barrel_TonB_sf"/>
</dbReference>
<dbReference type="Proteomes" id="UP000032679">
    <property type="component" value="Unassembled WGS sequence"/>
</dbReference>
<dbReference type="InterPro" id="IPR000531">
    <property type="entry name" value="Beta-barrel_TonB"/>
</dbReference>
<comment type="caution">
    <text evidence="7">The sequence shown here is derived from an EMBL/GenBank/DDBJ whole genome shotgun (WGS) entry which is preliminary data.</text>
</comment>
<keyword evidence="3" id="KW-0998">Cell outer membrane</keyword>
<evidence type="ECO:0000259" key="5">
    <source>
        <dbReference type="Pfam" id="PF00593"/>
    </source>
</evidence>
<evidence type="ECO:0000256" key="1">
    <source>
        <dbReference type="ARBA" id="ARBA00004442"/>
    </source>
</evidence>
<dbReference type="GO" id="GO:0009279">
    <property type="term" value="C:cell outer membrane"/>
    <property type="evidence" value="ECO:0007669"/>
    <property type="project" value="UniProtKB-SubCell"/>
</dbReference>
<keyword evidence="7" id="KW-0675">Receptor</keyword>
<evidence type="ECO:0000256" key="3">
    <source>
        <dbReference type="ARBA" id="ARBA00023237"/>
    </source>
</evidence>
<dbReference type="OrthoDB" id="593427at2"/>
<feature type="domain" description="TonB-dependent receptor-like beta-barrel" evidence="5">
    <location>
        <begin position="259"/>
        <end position="713"/>
    </location>
</feature>